<gene>
    <name evidence="2" type="ORF">BN988_02164</name>
</gene>
<feature type="transmembrane region" description="Helical" evidence="1">
    <location>
        <begin position="12"/>
        <end position="31"/>
    </location>
</feature>
<reference evidence="2" key="2">
    <citation type="submission" date="2014-03" db="EMBL/GenBank/DDBJ databases">
        <authorList>
            <person name="Urmite Genomes"/>
        </authorList>
    </citation>
    <scope>NUCLEOTIDE SEQUENCE</scope>
    <source>
        <strain evidence="2">S1</strain>
    </source>
</reference>
<organism evidence="2 3">
    <name type="scientific">Oceanobacillus picturae</name>
    <dbReference type="NCBI Taxonomy" id="171693"/>
    <lineage>
        <taxon>Bacteria</taxon>
        <taxon>Bacillati</taxon>
        <taxon>Bacillota</taxon>
        <taxon>Bacilli</taxon>
        <taxon>Bacillales</taxon>
        <taxon>Bacillaceae</taxon>
        <taxon>Oceanobacillus</taxon>
    </lineage>
</organism>
<evidence type="ECO:0000313" key="2">
    <source>
        <dbReference type="EMBL" id="CDO03646.1"/>
    </source>
</evidence>
<keyword evidence="1" id="KW-0812">Transmembrane</keyword>
<dbReference type="STRING" id="171693.BN988_02164"/>
<keyword evidence="3" id="KW-1185">Reference proteome</keyword>
<dbReference type="eggNOG" id="ENOG50308Y7">
    <property type="taxonomic scope" value="Bacteria"/>
</dbReference>
<sequence length="69" mass="7902">MIKAITKIFLHPLFRFFIFLVATVWLTLLGIAESGLFRWVDFILAFILLGSVIENGVKSVAYFQKDQHG</sequence>
<evidence type="ECO:0000256" key="1">
    <source>
        <dbReference type="SAM" id="Phobius"/>
    </source>
</evidence>
<proteinExistence type="predicted"/>
<reference evidence="2" key="1">
    <citation type="submission" date="2014-03" db="EMBL/GenBank/DDBJ databases">
        <title>Draft genome sequencing of Oceanobacillus picturae strain S1 isolated from human gut.</title>
        <authorList>
            <person name="Croce O."/>
            <person name="Lagier J.C."/>
            <person name="Raoult D."/>
        </authorList>
    </citation>
    <scope>NUCLEOTIDE SEQUENCE [LARGE SCALE GENOMIC DNA]</scope>
    <source>
        <strain evidence="2">S1</strain>
    </source>
</reference>
<name>W9ALX2_9BACI</name>
<comment type="caution">
    <text evidence="2">The sequence shown here is derived from an EMBL/GenBank/DDBJ whole genome shotgun (WGS) entry which is preliminary data.</text>
</comment>
<keyword evidence="1" id="KW-1133">Transmembrane helix</keyword>
<accession>W9ALX2</accession>
<keyword evidence="1" id="KW-0472">Membrane</keyword>
<dbReference type="Proteomes" id="UP000028863">
    <property type="component" value="Unassembled WGS sequence"/>
</dbReference>
<evidence type="ECO:0000313" key="3">
    <source>
        <dbReference type="Proteomes" id="UP000028863"/>
    </source>
</evidence>
<dbReference type="EMBL" id="CCAX010000001">
    <property type="protein sequence ID" value="CDO03646.1"/>
    <property type="molecule type" value="Genomic_DNA"/>
</dbReference>
<dbReference type="AlphaFoldDB" id="W9ALX2"/>
<protein>
    <submittedName>
        <fullName evidence="2">Uncharacterized protein</fullName>
    </submittedName>
</protein>
<feature type="transmembrane region" description="Helical" evidence="1">
    <location>
        <begin position="37"/>
        <end position="57"/>
    </location>
</feature>